<dbReference type="Pfam" id="PF13202">
    <property type="entry name" value="EF-hand_5"/>
    <property type="match status" value="2"/>
</dbReference>
<feature type="domain" description="EF-hand" evidence="3">
    <location>
        <begin position="38"/>
        <end position="64"/>
    </location>
</feature>
<dbReference type="PROSITE" id="PS00018">
    <property type="entry name" value="EF_HAND_1"/>
    <property type="match status" value="2"/>
</dbReference>
<dbReference type="EMBL" id="JBAKAR010000010">
    <property type="protein sequence ID" value="MEL0613929.1"/>
    <property type="molecule type" value="Genomic_DNA"/>
</dbReference>
<accession>A0ABU9G618</accession>
<dbReference type="PROSITE" id="PS50222">
    <property type="entry name" value="EF_HAND_2"/>
    <property type="match status" value="1"/>
</dbReference>
<sequence length="85" mass="8993">MKKLSMAVLLPVITASVLALFSVNSLAGGQPPKDPPSFAQLDTNGDGVLTKDELRGPLADDFDRFDTDNSGTLTEDELPAPPSHQ</sequence>
<dbReference type="SUPFAM" id="SSF47473">
    <property type="entry name" value="EF-hand"/>
    <property type="match status" value="1"/>
</dbReference>
<dbReference type="Proteomes" id="UP001379949">
    <property type="component" value="Unassembled WGS sequence"/>
</dbReference>
<feature type="signal peptide" evidence="2">
    <location>
        <begin position="1"/>
        <end position="27"/>
    </location>
</feature>
<evidence type="ECO:0000313" key="5">
    <source>
        <dbReference type="Proteomes" id="UP001379949"/>
    </source>
</evidence>
<dbReference type="RefSeq" id="WP_341565254.1">
    <property type="nucleotide sequence ID" value="NZ_JBAKAQ010000008.1"/>
</dbReference>
<keyword evidence="5" id="KW-1185">Reference proteome</keyword>
<evidence type="ECO:0000259" key="3">
    <source>
        <dbReference type="PROSITE" id="PS50222"/>
    </source>
</evidence>
<gene>
    <name evidence="4" type="ORF">V6242_12305</name>
</gene>
<evidence type="ECO:0000256" key="1">
    <source>
        <dbReference type="SAM" id="MobiDB-lite"/>
    </source>
</evidence>
<dbReference type="InterPro" id="IPR002048">
    <property type="entry name" value="EF_hand_dom"/>
</dbReference>
<feature type="region of interest" description="Disordered" evidence="1">
    <location>
        <begin position="28"/>
        <end position="85"/>
    </location>
</feature>
<feature type="chain" id="PRO_5045727434" evidence="2">
    <location>
        <begin position="28"/>
        <end position="85"/>
    </location>
</feature>
<comment type="caution">
    <text evidence="4">The sequence shown here is derived from an EMBL/GenBank/DDBJ whole genome shotgun (WGS) entry which is preliminary data.</text>
</comment>
<evidence type="ECO:0000256" key="2">
    <source>
        <dbReference type="SAM" id="SignalP"/>
    </source>
</evidence>
<dbReference type="InterPro" id="IPR011992">
    <property type="entry name" value="EF-hand-dom_pair"/>
</dbReference>
<evidence type="ECO:0000313" key="4">
    <source>
        <dbReference type="EMBL" id="MEL0613929.1"/>
    </source>
</evidence>
<dbReference type="InterPro" id="IPR018247">
    <property type="entry name" value="EF_Hand_1_Ca_BS"/>
</dbReference>
<reference evidence="4 5" key="1">
    <citation type="submission" date="2024-02" db="EMBL/GenBank/DDBJ databases">
        <title>Bacteria isolated from the canopy kelp, Nereocystis luetkeana.</title>
        <authorList>
            <person name="Pfister C.A."/>
            <person name="Younker I.T."/>
            <person name="Light S.H."/>
        </authorList>
    </citation>
    <scope>NUCLEOTIDE SEQUENCE [LARGE SCALE GENOMIC DNA]</scope>
    <source>
        <strain evidence="4 5">TI.4.07</strain>
    </source>
</reference>
<name>A0ABU9G618_9GAMM</name>
<protein>
    <submittedName>
        <fullName evidence="4">EF-hand domain-containing protein</fullName>
    </submittedName>
</protein>
<proteinExistence type="predicted"/>
<keyword evidence="2" id="KW-0732">Signal</keyword>
<dbReference type="Gene3D" id="1.10.238.10">
    <property type="entry name" value="EF-hand"/>
    <property type="match status" value="1"/>
</dbReference>
<organism evidence="4 5">
    <name type="scientific">Marinomonas arenicola</name>
    <dbReference type="NCBI Taxonomy" id="569601"/>
    <lineage>
        <taxon>Bacteria</taxon>
        <taxon>Pseudomonadati</taxon>
        <taxon>Pseudomonadota</taxon>
        <taxon>Gammaproteobacteria</taxon>
        <taxon>Oceanospirillales</taxon>
        <taxon>Oceanospirillaceae</taxon>
        <taxon>Marinomonas</taxon>
    </lineage>
</organism>